<evidence type="ECO:0000313" key="3">
    <source>
        <dbReference type="Proteomes" id="UP000002586"/>
    </source>
</evidence>
<reference evidence="2 3" key="2">
    <citation type="journal article" date="2012" name="Int. J. Syst. Evol. Microbiol.">
        <title>Magnetococcus marinus gen. nov., sp. nov., a marine, magnetotactic bacterium that represents a novel lineage (Magnetococcaceae fam. nov.; Magnetococcales ord. nov.) at the base of the Alphaproteobacteria.</title>
        <authorList>
            <person name="Bazylinski D.A."/>
            <person name="Williams T.J."/>
            <person name="Lefevre C.T."/>
            <person name="Berg R.J."/>
            <person name="Zhang C.L."/>
            <person name="Bowser S.S."/>
            <person name="Dean A.J."/>
            <person name="Beveridge T.J."/>
        </authorList>
    </citation>
    <scope>NUCLEOTIDE SEQUENCE [LARGE SCALE GENOMIC DNA]</scope>
    <source>
        <strain evidence="3">ATCC BAA-1437 / JCM 17883 / MC-1</strain>
    </source>
</reference>
<reference evidence="3" key="1">
    <citation type="journal article" date="2009" name="Appl. Environ. Microbiol.">
        <title>Complete genome sequence of the chemolithoautotrophic marine magnetotactic coccus strain MC-1.</title>
        <authorList>
            <person name="Schubbe S."/>
            <person name="Williams T.J."/>
            <person name="Xie G."/>
            <person name="Kiss H.E."/>
            <person name="Brettin T.S."/>
            <person name="Martinez D."/>
            <person name="Ross C.A."/>
            <person name="Schuler D."/>
            <person name="Cox B.L."/>
            <person name="Nealson K.H."/>
            <person name="Bazylinski D.A."/>
        </authorList>
    </citation>
    <scope>NUCLEOTIDE SEQUENCE [LARGE SCALE GENOMIC DNA]</scope>
    <source>
        <strain evidence="3">ATCC BAA-1437 / JCM 17883 / MC-1</strain>
    </source>
</reference>
<keyword evidence="3" id="KW-1185">Reference proteome</keyword>
<dbReference type="EMBL" id="CP000471">
    <property type="protein sequence ID" value="ABK44473.1"/>
    <property type="molecule type" value="Genomic_DNA"/>
</dbReference>
<dbReference type="eggNOG" id="COG1943">
    <property type="taxonomic scope" value="Bacteria"/>
</dbReference>
<organism evidence="2 3">
    <name type="scientific">Magnetococcus marinus (strain ATCC BAA-1437 / JCM 17883 / MC-1)</name>
    <dbReference type="NCBI Taxonomy" id="156889"/>
    <lineage>
        <taxon>Bacteria</taxon>
        <taxon>Pseudomonadati</taxon>
        <taxon>Pseudomonadota</taxon>
        <taxon>Magnetococcia</taxon>
        <taxon>Magnetococcales</taxon>
        <taxon>Magnetococcaceae</taxon>
        <taxon>Magnetococcus</taxon>
    </lineage>
</organism>
<dbReference type="GO" id="GO:0003677">
    <property type="term" value="F:DNA binding"/>
    <property type="evidence" value="ECO:0007669"/>
    <property type="project" value="InterPro"/>
</dbReference>
<dbReference type="GO" id="GO:0004803">
    <property type="term" value="F:transposase activity"/>
    <property type="evidence" value="ECO:0007669"/>
    <property type="project" value="InterPro"/>
</dbReference>
<dbReference type="GO" id="GO:0006313">
    <property type="term" value="P:DNA transposition"/>
    <property type="evidence" value="ECO:0007669"/>
    <property type="project" value="InterPro"/>
</dbReference>
<dbReference type="KEGG" id="mgm:Mmc1_1967"/>
<dbReference type="Proteomes" id="UP000002586">
    <property type="component" value="Chromosome"/>
</dbReference>
<dbReference type="PANTHER" id="PTHR34322">
    <property type="entry name" value="TRANSPOSASE, Y1_TNP DOMAIN-CONTAINING"/>
    <property type="match status" value="1"/>
</dbReference>
<dbReference type="AlphaFoldDB" id="A0L930"/>
<accession>A0L930</accession>
<dbReference type="HOGENOM" id="CLU_068226_1_2_5"/>
<dbReference type="RefSeq" id="WP_011713616.1">
    <property type="nucleotide sequence ID" value="NC_008576.1"/>
</dbReference>
<protein>
    <recommendedName>
        <fullName evidence="1">Transposase IS200-like domain-containing protein</fullName>
    </recommendedName>
</protein>
<proteinExistence type="predicted"/>
<dbReference type="InterPro" id="IPR036515">
    <property type="entry name" value="Transposase_17_sf"/>
</dbReference>
<evidence type="ECO:0000313" key="2">
    <source>
        <dbReference type="EMBL" id="ABK44473.1"/>
    </source>
</evidence>
<gene>
    <name evidence="2" type="ordered locus">Mmc1_1967</name>
</gene>
<dbReference type="Pfam" id="PF01797">
    <property type="entry name" value="Y1_Tnp"/>
    <property type="match status" value="1"/>
</dbReference>
<evidence type="ECO:0000259" key="1">
    <source>
        <dbReference type="SMART" id="SM01321"/>
    </source>
</evidence>
<dbReference type="InterPro" id="IPR002686">
    <property type="entry name" value="Transposase_17"/>
</dbReference>
<dbReference type="SMART" id="SM01321">
    <property type="entry name" value="Y1_Tnp"/>
    <property type="match status" value="1"/>
</dbReference>
<name>A0L930_MAGMM</name>
<dbReference type="Gene3D" id="3.30.70.1290">
    <property type="entry name" value="Transposase IS200-like"/>
    <property type="match status" value="1"/>
</dbReference>
<sequence length="226" mass="26046">MAPHVTQRGNRRQDVFFEEADYLFYLETVSYWSQKYGVEVLAYCLMTKHIHLVAVPSTEHGLQEVMRETHLRYARRINFSKGWTGHLWQGRYASTPMDEPHMLMAVRYVELNPVCAGMVEGAEHYRWSSAKAHMEGKDDSLVKVSLLLELVPEWSRFLKQGIGSKEQERIRLHERTGRPMGRDSFIEELESRLGVTVQRPRYQAATGAGNGGTRFPFLRSAITSAR</sequence>
<dbReference type="PANTHER" id="PTHR34322:SF2">
    <property type="entry name" value="TRANSPOSASE IS200-LIKE DOMAIN-CONTAINING PROTEIN"/>
    <property type="match status" value="1"/>
</dbReference>
<feature type="domain" description="Transposase IS200-like" evidence="1">
    <location>
        <begin position="2"/>
        <end position="112"/>
    </location>
</feature>
<dbReference type="SUPFAM" id="SSF143422">
    <property type="entry name" value="Transposase IS200-like"/>
    <property type="match status" value="1"/>
</dbReference>